<reference evidence="1 2" key="1">
    <citation type="journal article" date="2019" name="PLoS Pathog.">
        <title>Genome sequence of the bovine parasite Schistosoma bovis Tanzania.</title>
        <authorList>
            <person name="Oey H."/>
            <person name="Zakrzewski M."/>
            <person name="Gobert G."/>
            <person name="Gravermann K."/>
            <person name="Stoye J."/>
            <person name="Jones M."/>
            <person name="Mcmanus D."/>
            <person name="Krause L."/>
        </authorList>
    </citation>
    <scope>NUCLEOTIDE SEQUENCE [LARGE SCALE GENOMIC DNA]</scope>
    <source>
        <strain evidence="1 2">TAN1997</strain>
    </source>
</reference>
<organism evidence="1 2">
    <name type="scientific">Schistosoma bovis</name>
    <name type="common">Blood fluke</name>
    <dbReference type="NCBI Taxonomy" id="6184"/>
    <lineage>
        <taxon>Eukaryota</taxon>
        <taxon>Metazoa</taxon>
        <taxon>Spiralia</taxon>
        <taxon>Lophotrochozoa</taxon>
        <taxon>Platyhelminthes</taxon>
        <taxon>Trematoda</taxon>
        <taxon>Digenea</taxon>
        <taxon>Strigeidida</taxon>
        <taxon>Schistosomatoidea</taxon>
        <taxon>Schistosomatidae</taxon>
        <taxon>Schistosoma</taxon>
    </lineage>
</organism>
<evidence type="ECO:0000313" key="2">
    <source>
        <dbReference type="Proteomes" id="UP000290809"/>
    </source>
</evidence>
<gene>
    <name evidence="1" type="ORF">DC041_0011401</name>
</gene>
<dbReference type="Proteomes" id="UP000290809">
    <property type="component" value="Unassembled WGS sequence"/>
</dbReference>
<dbReference type="EMBL" id="QMKO01001509">
    <property type="protein sequence ID" value="RTG89344.1"/>
    <property type="molecule type" value="Genomic_DNA"/>
</dbReference>
<keyword evidence="2" id="KW-1185">Reference proteome</keyword>
<evidence type="ECO:0000313" key="1">
    <source>
        <dbReference type="EMBL" id="RTG89344.1"/>
    </source>
</evidence>
<proteinExistence type="predicted"/>
<sequence>MEDSMSRLLMQSTLMGTIVTTIGNHLSKLQSNSRLLEKLLCFLFKNNDLESAQNVSVTELLNQVCFYFYYVLTVICDQKFTVDSVQSAGELYVSQKSSDLAKWLELTVIRSLEQLESTKRESVCYKRTSTTVPLRIQLQKCNVSRDFLNAELQLTLQTKVHYMKHRIGKLKLDVECNKTNLFEYESLGTEIVNIESLLIPDVLLKCILTQIKESWLAENSLKLLHYLLMNLNKEILISEKLQNYDVTFKAKELKHLLPCVTNLEELSKEIKQRMSVCIELLSDWREIPIRRMLL</sequence>
<comment type="caution">
    <text evidence="1">The sequence shown here is derived from an EMBL/GenBank/DDBJ whole genome shotgun (WGS) entry which is preliminary data.</text>
</comment>
<name>A0A430QNX9_SCHBO</name>
<accession>A0A430QNX9</accession>
<dbReference type="AlphaFoldDB" id="A0A430QNX9"/>
<protein>
    <submittedName>
        <fullName evidence="1">Uncharacterized protein</fullName>
    </submittedName>
</protein>